<dbReference type="EMBL" id="LXQA011215898">
    <property type="protein sequence ID" value="MCI89288.1"/>
    <property type="molecule type" value="Genomic_DNA"/>
</dbReference>
<organism evidence="1 2">
    <name type="scientific">Trifolium medium</name>
    <dbReference type="NCBI Taxonomy" id="97028"/>
    <lineage>
        <taxon>Eukaryota</taxon>
        <taxon>Viridiplantae</taxon>
        <taxon>Streptophyta</taxon>
        <taxon>Embryophyta</taxon>
        <taxon>Tracheophyta</taxon>
        <taxon>Spermatophyta</taxon>
        <taxon>Magnoliopsida</taxon>
        <taxon>eudicotyledons</taxon>
        <taxon>Gunneridae</taxon>
        <taxon>Pentapetalae</taxon>
        <taxon>rosids</taxon>
        <taxon>fabids</taxon>
        <taxon>Fabales</taxon>
        <taxon>Fabaceae</taxon>
        <taxon>Papilionoideae</taxon>
        <taxon>50 kb inversion clade</taxon>
        <taxon>NPAAA clade</taxon>
        <taxon>Hologalegina</taxon>
        <taxon>IRL clade</taxon>
        <taxon>Trifolieae</taxon>
        <taxon>Trifolium</taxon>
    </lineage>
</organism>
<sequence length="58" mass="6439">RQARILSRQATFLIVAGRGGYMVASCRQMSPEKAKHSVDELLSVARRGWATGTMFLID</sequence>
<reference evidence="1 2" key="1">
    <citation type="journal article" date="2018" name="Front. Plant Sci.">
        <title>Red Clover (Trifolium pratense) and Zigzag Clover (T. medium) - A Picture of Genomic Similarities and Differences.</title>
        <authorList>
            <person name="Dluhosova J."/>
            <person name="Istvanek J."/>
            <person name="Nedelnik J."/>
            <person name="Repkova J."/>
        </authorList>
    </citation>
    <scope>NUCLEOTIDE SEQUENCE [LARGE SCALE GENOMIC DNA]</scope>
    <source>
        <strain evidence="2">cv. 10/8</strain>
        <tissue evidence="1">Leaf</tissue>
    </source>
</reference>
<proteinExistence type="predicted"/>
<name>A0A392VLK2_9FABA</name>
<accession>A0A392VLK2</accession>
<feature type="non-terminal residue" evidence="1">
    <location>
        <position position="1"/>
    </location>
</feature>
<evidence type="ECO:0000313" key="2">
    <source>
        <dbReference type="Proteomes" id="UP000265520"/>
    </source>
</evidence>
<dbReference type="AlphaFoldDB" id="A0A392VLK2"/>
<dbReference type="Proteomes" id="UP000265520">
    <property type="component" value="Unassembled WGS sequence"/>
</dbReference>
<evidence type="ECO:0000313" key="1">
    <source>
        <dbReference type="EMBL" id="MCI89288.1"/>
    </source>
</evidence>
<comment type="caution">
    <text evidence="1">The sequence shown here is derived from an EMBL/GenBank/DDBJ whole genome shotgun (WGS) entry which is preliminary data.</text>
</comment>
<protein>
    <submittedName>
        <fullName evidence="1">Uncharacterized protein</fullName>
    </submittedName>
</protein>
<keyword evidence="2" id="KW-1185">Reference proteome</keyword>